<proteinExistence type="predicted"/>
<evidence type="ECO:0000259" key="1">
    <source>
        <dbReference type="Pfam" id="PF13648"/>
    </source>
</evidence>
<dbReference type="RefSeq" id="WP_202244443.1">
    <property type="nucleotide sequence ID" value="NZ_JAESIY010000005.1"/>
</dbReference>
<protein>
    <recommendedName>
        <fullName evidence="1">Lipocalin-like domain-containing protein</fullName>
    </recommendedName>
</protein>
<name>A0A937F9Z5_9BACT</name>
<dbReference type="EMBL" id="JAESIY010000005">
    <property type="protein sequence ID" value="MBL3656658.1"/>
    <property type="molecule type" value="Genomic_DNA"/>
</dbReference>
<evidence type="ECO:0000313" key="2">
    <source>
        <dbReference type="EMBL" id="MBL3656658.1"/>
    </source>
</evidence>
<feature type="domain" description="Lipocalin-like" evidence="1">
    <location>
        <begin position="26"/>
        <end position="101"/>
    </location>
</feature>
<gene>
    <name evidence="2" type="ORF">JL102_10985</name>
</gene>
<keyword evidence="3" id="KW-1185">Reference proteome</keyword>
<dbReference type="Pfam" id="PF13648">
    <property type="entry name" value="Lipocalin_4"/>
    <property type="match status" value="1"/>
</dbReference>
<dbReference type="PROSITE" id="PS51257">
    <property type="entry name" value="PROKAR_LIPOPROTEIN"/>
    <property type="match status" value="1"/>
</dbReference>
<comment type="caution">
    <text evidence="2">The sequence shown here is derived from an EMBL/GenBank/DDBJ whole genome shotgun (WGS) entry which is preliminary data.</text>
</comment>
<accession>A0A937F9Z5</accession>
<dbReference type="AlphaFoldDB" id="A0A937F9Z5"/>
<dbReference type="InterPro" id="IPR024311">
    <property type="entry name" value="Lipocalin-like"/>
</dbReference>
<evidence type="ECO:0000313" key="3">
    <source>
        <dbReference type="Proteomes" id="UP000659388"/>
    </source>
</evidence>
<dbReference type="Proteomes" id="UP000659388">
    <property type="component" value="Unassembled WGS sequence"/>
</dbReference>
<sequence>MRQNLIIVTCCMILISCNNNKSKEVVGNWYLKKVINLKTNEDVIQEGCQYFFLKEDNTFETKGFISKNGSWSKDGDKLILNYKTGSKEEIEIKSLSDEDLILYHPKSKTIELSFDKEKSNLCD</sequence>
<reference evidence="2" key="1">
    <citation type="submission" date="2021-01" db="EMBL/GenBank/DDBJ databases">
        <title>Fulvivirga kasyanovii gen. nov., sp nov., a novel member of the phylum Bacteroidetes isolated from seawater in a mussel farm.</title>
        <authorList>
            <person name="Zhao L.-H."/>
            <person name="Wang Z.-J."/>
        </authorList>
    </citation>
    <scope>NUCLEOTIDE SEQUENCE</scope>
    <source>
        <strain evidence="2">2943</strain>
    </source>
</reference>
<organism evidence="2 3">
    <name type="scientific">Fulvivirga sediminis</name>
    <dbReference type="NCBI Taxonomy" id="2803949"/>
    <lineage>
        <taxon>Bacteria</taxon>
        <taxon>Pseudomonadati</taxon>
        <taxon>Bacteroidota</taxon>
        <taxon>Cytophagia</taxon>
        <taxon>Cytophagales</taxon>
        <taxon>Fulvivirgaceae</taxon>
        <taxon>Fulvivirga</taxon>
    </lineage>
</organism>